<sequence>MILDTITNAHRYANLHPLFAKVFAYIQSTDLYGLTPGKHAIDGDDLFVIIEHVQGRSRESTQLECHRKYIDIQLVLDGVDEMGWKSLTDCQNPVDEYSPAYDVQLFNAMPTAWIATPANSFCIFFPEDAHTALVGTGSIHKAVFKIAVNPETRI</sequence>
<dbReference type="EMBL" id="CP001672">
    <property type="protein sequence ID" value="ACT48097.1"/>
    <property type="molecule type" value="Genomic_DNA"/>
</dbReference>
<organism evidence="1 2">
    <name type="scientific">Methylotenera mobilis (strain JLW8 / ATCC BAA-1282 / DSM 17540)</name>
    <dbReference type="NCBI Taxonomy" id="583345"/>
    <lineage>
        <taxon>Bacteria</taxon>
        <taxon>Pseudomonadati</taxon>
        <taxon>Pseudomonadota</taxon>
        <taxon>Betaproteobacteria</taxon>
        <taxon>Nitrosomonadales</taxon>
        <taxon>Methylophilaceae</taxon>
        <taxon>Methylotenera</taxon>
    </lineage>
</organism>
<dbReference type="RefSeq" id="WP_015832132.1">
    <property type="nucleotide sequence ID" value="NC_012968.1"/>
</dbReference>
<evidence type="ECO:0000313" key="2">
    <source>
        <dbReference type="Proteomes" id="UP000002742"/>
    </source>
</evidence>
<name>C6WVZ8_METML</name>
<dbReference type="PANTHER" id="PTHR34986">
    <property type="entry name" value="EVOLVED BETA-GALACTOSIDASE SUBUNIT BETA"/>
    <property type="match status" value="1"/>
</dbReference>
<gene>
    <name evidence="1" type="ordered locus">Mmol_1191</name>
</gene>
<dbReference type="Proteomes" id="UP000002742">
    <property type="component" value="Chromosome"/>
</dbReference>
<dbReference type="Gene3D" id="2.60.120.370">
    <property type="entry name" value="YhcH/YjgK/YiaL"/>
    <property type="match status" value="1"/>
</dbReference>
<dbReference type="Pfam" id="PF04074">
    <property type="entry name" value="DUF386"/>
    <property type="match status" value="1"/>
</dbReference>
<keyword evidence="2" id="KW-1185">Reference proteome</keyword>
<dbReference type="HOGENOM" id="CLU_107139_2_1_4"/>
<dbReference type="KEGG" id="mmb:Mmol_1191"/>
<protein>
    <recommendedName>
        <fullName evidence="3">YhcH/YjgK/YiaL family protein</fullName>
    </recommendedName>
</protein>
<dbReference type="AlphaFoldDB" id="C6WVZ8"/>
<dbReference type="InterPro" id="IPR037012">
    <property type="entry name" value="NanQ/TabA/YiaL_sf"/>
</dbReference>
<dbReference type="GO" id="GO:0005829">
    <property type="term" value="C:cytosol"/>
    <property type="evidence" value="ECO:0007669"/>
    <property type="project" value="TreeGrafter"/>
</dbReference>
<dbReference type="OrthoDB" id="6196468at2"/>
<dbReference type="PANTHER" id="PTHR34986:SF1">
    <property type="entry name" value="PROTEIN YIAL"/>
    <property type="match status" value="1"/>
</dbReference>
<dbReference type="SUPFAM" id="SSF51197">
    <property type="entry name" value="Clavaminate synthase-like"/>
    <property type="match status" value="1"/>
</dbReference>
<dbReference type="NCBIfam" id="TIGR00022">
    <property type="entry name" value="YhcH/YjgK/YiaL family protein"/>
    <property type="match status" value="1"/>
</dbReference>
<dbReference type="InterPro" id="IPR004375">
    <property type="entry name" value="NanQ/TabA/YiaL"/>
</dbReference>
<reference evidence="2" key="1">
    <citation type="submission" date="2009-07" db="EMBL/GenBank/DDBJ databases">
        <title>Complete sequence of Methylotenera mobilis JLW8.</title>
        <authorList>
            <consortium name="US DOE Joint Genome Institute"/>
            <person name="Lucas S."/>
            <person name="Copeland A."/>
            <person name="Lapidus A."/>
            <person name="Glavina del Rio T."/>
            <person name="Tice H."/>
            <person name="Bruce D."/>
            <person name="Goodwin L."/>
            <person name="Pitluck S."/>
            <person name="LaButti K.M."/>
            <person name="Clum A."/>
            <person name="Larimer F."/>
            <person name="Land M."/>
            <person name="Hauser L."/>
            <person name="Kyrpides N."/>
            <person name="Mikhailova N."/>
            <person name="Kayluzhnaya M."/>
            <person name="Chistoserdova L."/>
        </authorList>
    </citation>
    <scope>NUCLEOTIDE SEQUENCE [LARGE SCALE GENOMIC DNA]</scope>
    <source>
        <strain evidence="2">JLW8 / ATCC BAA-1282 / DSM 17540</strain>
    </source>
</reference>
<evidence type="ECO:0008006" key="3">
    <source>
        <dbReference type="Google" id="ProtNLM"/>
    </source>
</evidence>
<proteinExistence type="predicted"/>
<dbReference type="eggNOG" id="COG2731">
    <property type="taxonomic scope" value="Bacteria"/>
</dbReference>
<accession>C6WVZ8</accession>
<evidence type="ECO:0000313" key="1">
    <source>
        <dbReference type="EMBL" id="ACT48097.1"/>
    </source>
</evidence>
<dbReference type="STRING" id="583345.Mmol_1191"/>
<reference evidence="1 2" key="2">
    <citation type="journal article" date="2011" name="J. Bacteriol.">
        <title>Genomes of three methylotrophs from a single niche uncover genetic and metabolic divergence of Methylophilaceae.</title>
        <authorList>
            <person name="Lapidus A."/>
            <person name="Clum A."/>
            <person name="Labutti K."/>
            <person name="Kaluzhnaya M.G."/>
            <person name="Lim S."/>
            <person name="Beck D.A."/>
            <person name="Glavina Del Rio T."/>
            <person name="Nolan M."/>
            <person name="Mavromatis K."/>
            <person name="Huntemann M."/>
            <person name="Lucas S."/>
            <person name="Lidstrom M.E."/>
            <person name="Ivanova N."/>
            <person name="Chistoserdova L."/>
        </authorList>
    </citation>
    <scope>NUCLEOTIDE SEQUENCE [LARGE SCALE GENOMIC DNA]</scope>
    <source>
        <strain evidence="2">JLW8 / ATCC BAA-1282 / DSM 17540</strain>
    </source>
</reference>